<reference evidence="10 11" key="1">
    <citation type="submission" date="2019-08" db="EMBL/GenBank/DDBJ databases">
        <authorList>
            <person name="Shi S."/>
        </authorList>
    </citation>
    <scope>NUCLEOTIDE SEQUENCE [LARGE SCALE GENOMIC DNA]</scope>
    <source>
        <strain evidence="10 11">GY10130</strain>
    </source>
</reference>
<dbReference type="GO" id="GO:0005524">
    <property type="term" value="F:ATP binding"/>
    <property type="evidence" value="ECO:0007669"/>
    <property type="project" value="UniProtKB-KW"/>
</dbReference>
<dbReference type="Pfam" id="PF07494">
    <property type="entry name" value="Reg_prop"/>
    <property type="match status" value="7"/>
</dbReference>
<organism evidence="10 11">
    <name type="scientific">Pontibacter qinzhouensis</name>
    <dbReference type="NCBI Taxonomy" id="2603253"/>
    <lineage>
        <taxon>Bacteria</taxon>
        <taxon>Pseudomonadati</taxon>
        <taxon>Bacteroidota</taxon>
        <taxon>Cytophagia</taxon>
        <taxon>Cytophagales</taxon>
        <taxon>Hymenobacteraceae</taxon>
        <taxon>Pontibacter</taxon>
    </lineage>
</organism>
<keyword evidence="7" id="KW-0067">ATP-binding</keyword>
<dbReference type="PROSITE" id="PS50109">
    <property type="entry name" value="HIS_KIN"/>
    <property type="match status" value="1"/>
</dbReference>
<gene>
    <name evidence="10" type="ORF">FVR03_03880</name>
</gene>
<keyword evidence="5" id="KW-0547">Nucleotide-binding</keyword>
<dbReference type="InterPro" id="IPR011123">
    <property type="entry name" value="Y_Y_Y"/>
</dbReference>
<dbReference type="EC" id="2.7.13.3" evidence="2"/>
<dbReference type="SUPFAM" id="SSF63829">
    <property type="entry name" value="Calcium-dependent phosphotriesterase"/>
    <property type="match status" value="2"/>
</dbReference>
<dbReference type="GO" id="GO:0004673">
    <property type="term" value="F:protein histidine kinase activity"/>
    <property type="evidence" value="ECO:0007669"/>
    <property type="project" value="UniProtKB-EC"/>
</dbReference>
<dbReference type="OrthoDB" id="9797097at2"/>
<keyword evidence="3" id="KW-0597">Phosphoprotein</keyword>
<evidence type="ECO:0000256" key="1">
    <source>
        <dbReference type="ARBA" id="ARBA00000085"/>
    </source>
</evidence>
<dbReference type="Gene3D" id="3.30.450.20">
    <property type="entry name" value="PAS domain"/>
    <property type="match status" value="1"/>
</dbReference>
<feature type="domain" description="Histidine kinase" evidence="9">
    <location>
        <begin position="805"/>
        <end position="997"/>
    </location>
</feature>
<evidence type="ECO:0000256" key="4">
    <source>
        <dbReference type="ARBA" id="ARBA00022679"/>
    </source>
</evidence>
<dbReference type="Pfam" id="PF07495">
    <property type="entry name" value="Y_Y_Y"/>
    <property type="match status" value="1"/>
</dbReference>
<dbReference type="InterPro" id="IPR005467">
    <property type="entry name" value="His_kinase_dom"/>
</dbReference>
<keyword evidence="8" id="KW-0472">Membrane</keyword>
<dbReference type="InterPro" id="IPR015943">
    <property type="entry name" value="WD40/YVTN_repeat-like_dom_sf"/>
</dbReference>
<dbReference type="InterPro" id="IPR003594">
    <property type="entry name" value="HATPase_dom"/>
</dbReference>
<dbReference type="RefSeq" id="WP_147920459.1">
    <property type="nucleotide sequence ID" value="NZ_VRTY01000010.1"/>
</dbReference>
<keyword evidence="4" id="KW-0808">Transferase</keyword>
<comment type="catalytic activity">
    <reaction evidence="1">
        <text>ATP + protein L-histidine = ADP + protein N-phospho-L-histidine.</text>
        <dbReference type="EC" id="2.7.13.3"/>
    </reaction>
</comment>
<comment type="caution">
    <text evidence="10">The sequence shown here is derived from an EMBL/GenBank/DDBJ whole genome shotgun (WGS) entry which is preliminary data.</text>
</comment>
<evidence type="ECO:0000259" key="9">
    <source>
        <dbReference type="PROSITE" id="PS50109"/>
    </source>
</evidence>
<dbReference type="SMART" id="SM00387">
    <property type="entry name" value="HATPase_c"/>
    <property type="match status" value="1"/>
</dbReference>
<dbReference type="EMBL" id="VRTY01000010">
    <property type="protein sequence ID" value="TXK50802.1"/>
    <property type="molecule type" value="Genomic_DNA"/>
</dbReference>
<keyword evidence="8" id="KW-1133">Transmembrane helix</keyword>
<dbReference type="Gene3D" id="2.130.10.10">
    <property type="entry name" value="YVTN repeat-like/Quinoprotein amine dehydrogenase"/>
    <property type="match status" value="4"/>
</dbReference>
<evidence type="ECO:0000256" key="2">
    <source>
        <dbReference type="ARBA" id="ARBA00012438"/>
    </source>
</evidence>
<feature type="transmembrane region" description="Helical" evidence="8">
    <location>
        <begin position="750"/>
        <end position="769"/>
    </location>
</feature>
<dbReference type="PANTHER" id="PTHR41523:SF8">
    <property type="entry name" value="ETHYLENE RESPONSE SENSOR PROTEIN"/>
    <property type="match status" value="1"/>
</dbReference>
<dbReference type="Pfam" id="PF07568">
    <property type="entry name" value="HisKA_2"/>
    <property type="match status" value="1"/>
</dbReference>
<keyword evidence="11" id="KW-1185">Reference proteome</keyword>
<dbReference type="SUPFAM" id="SSF55874">
    <property type="entry name" value="ATPase domain of HSP90 chaperone/DNA topoisomerase II/histidine kinase"/>
    <property type="match status" value="1"/>
</dbReference>
<keyword evidence="6" id="KW-0418">Kinase</keyword>
<protein>
    <recommendedName>
        <fullName evidence="2">histidine kinase</fullName>
        <ecNumber evidence="2">2.7.13.3</ecNumber>
    </recommendedName>
</protein>
<dbReference type="PANTHER" id="PTHR41523">
    <property type="entry name" value="TWO-COMPONENT SYSTEM SENSOR PROTEIN"/>
    <property type="match status" value="1"/>
</dbReference>
<keyword evidence="8" id="KW-0812">Transmembrane</keyword>
<dbReference type="AlphaFoldDB" id="A0A5C8KCB3"/>
<sequence length="997" mass="112313">MQNQCYTGHYLNWLLSLLLVLGYPVVVDAQQYNFRSWTQEQGLPQSQVNALLQDHKGQLWLGTHSGLSRFNGTAFTTFTRRQGLNSNHITALLQDKRNRIWIGTARRGIMVYNGQKISLRQLPDVPGANRINSLAEDTAGRIWAATDGGLFVTQQDAFVKAGNFPELAYTAVLCTAAGEIWAGSATAGLFYSSTSGLRSFHTQNSSLPANKVNFISQNTDGSIWVGTNMGVAVYARGRLSGVTLPATVTQPDIVCFAQDAEDNVWLGLRQEGVLKGNGTAFEHITKENGLKTNHITAIISDTEGNIWIGTDGQGLQQYRNPWFTHYFDFGLIEELRVTALSQDAQGRLWFGTEDGHAAYMEQNKPQWLRRGLWPTGTTIYDIWVASDQETWVCTSHGIWKISPTTATHYTTDHGLPANEVYSCLPDQQGTFWFATANGIARFSNGRFTAHQARMLGKVYYLHLDSRQTMWATTENGIFRQNGSTWQEVEAVKPFKFRDVYSMAEDSLGNLFFGSYDQGLLTLDRTLQNPRVYHAPNGVADESILSLYVDKQNYLWAGTGRSVLKANLAPFQQQHELQFRAYTANEGFRGREVSLNAITQTPDGRVWFGTAQGLTQYAHHTFSPNNVHPNAFLTSIELFMQPADWQALGFDTDTVTGLPADLRLRYDQNHITFGFQGISLTNPEQVRYRYRLLGYQDAWSGVTANNYATYASLSPGDYTFQVLARNNDGFWTPEPASYTFTVAPPVWKREWFIGVLLLAVAMAIISLIRLRERSLVKQNSLLEQRVKHRTRLLEEKNREKETLLKEIHHRVKNNLQIVISLLNLQTRHIQDPESIQVMQALRNRVRSMAILHERLYQHEDLAEIDLATYFSGICESLYSSFGTNPEHVALELEIPHLKVDIDSAITLGLIVNELVSNTLKYAFPNERKGWLKIRLTQHTSSTHKLVIADNGVGLPADFDPKSATSFGLRLVNSLIKKLNGRLELQNEQGALSTLYFNI</sequence>
<dbReference type="Gene3D" id="2.60.40.10">
    <property type="entry name" value="Immunoglobulins"/>
    <property type="match status" value="1"/>
</dbReference>
<accession>A0A5C8KCB3</accession>
<evidence type="ECO:0000256" key="5">
    <source>
        <dbReference type="ARBA" id="ARBA00022741"/>
    </source>
</evidence>
<evidence type="ECO:0000313" key="10">
    <source>
        <dbReference type="EMBL" id="TXK50802.1"/>
    </source>
</evidence>
<evidence type="ECO:0000256" key="3">
    <source>
        <dbReference type="ARBA" id="ARBA00022553"/>
    </source>
</evidence>
<dbReference type="InterPro" id="IPR036890">
    <property type="entry name" value="HATPase_C_sf"/>
</dbReference>
<dbReference type="InterPro" id="IPR013783">
    <property type="entry name" value="Ig-like_fold"/>
</dbReference>
<evidence type="ECO:0000256" key="6">
    <source>
        <dbReference type="ARBA" id="ARBA00022777"/>
    </source>
</evidence>
<proteinExistence type="predicted"/>
<dbReference type="Pfam" id="PF02518">
    <property type="entry name" value="HATPase_c"/>
    <property type="match status" value="1"/>
</dbReference>
<dbReference type="Gene3D" id="3.30.565.10">
    <property type="entry name" value="Histidine kinase-like ATPase, C-terminal domain"/>
    <property type="match status" value="1"/>
</dbReference>
<dbReference type="Proteomes" id="UP000321926">
    <property type="component" value="Unassembled WGS sequence"/>
</dbReference>
<evidence type="ECO:0000256" key="7">
    <source>
        <dbReference type="ARBA" id="ARBA00022840"/>
    </source>
</evidence>
<dbReference type="InterPro" id="IPR011495">
    <property type="entry name" value="Sig_transdc_His_kin_sub2_dim/P"/>
</dbReference>
<dbReference type="InterPro" id="IPR011110">
    <property type="entry name" value="Reg_prop"/>
</dbReference>
<evidence type="ECO:0000313" key="11">
    <source>
        <dbReference type="Proteomes" id="UP000321926"/>
    </source>
</evidence>
<evidence type="ECO:0000256" key="8">
    <source>
        <dbReference type="SAM" id="Phobius"/>
    </source>
</evidence>
<name>A0A5C8KCB3_9BACT</name>